<reference evidence="2 3" key="1">
    <citation type="submission" date="2016-10" db="EMBL/GenBank/DDBJ databases">
        <authorList>
            <person name="Varghese N."/>
            <person name="Submissions S."/>
        </authorList>
    </citation>
    <scope>NUCLEOTIDE SEQUENCE [LARGE SCALE GENOMIC DNA]</scope>
    <source>
        <strain evidence="2 3">IAM 15147</strain>
    </source>
</reference>
<evidence type="ECO:0000259" key="1">
    <source>
        <dbReference type="Pfam" id="PF03551"/>
    </source>
</evidence>
<dbReference type="InterPro" id="IPR036390">
    <property type="entry name" value="WH_DNA-bd_sf"/>
</dbReference>
<sequence>MATGPAASQLRKGVLGPLVLALLEERERYGLEIVRELSTRDLVASEGTVYPLLTRLQDAGAVESEWVVNERDRPRRFYRLTSTGRAELAAFRTDWPAFTRAVDSILTPGDDSDQQREVHP</sequence>
<organism evidence="2 3">
    <name type="scientific">Agrococcus baldri</name>
    <dbReference type="NCBI Taxonomy" id="153730"/>
    <lineage>
        <taxon>Bacteria</taxon>
        <taxon>Bacillati</taxon>
        <taxon>Actinomycetota</taxon>
        <taxon>Actinomycetes</taxon>
        <taxon>Micrococcales</taxon>
        <taxon>Microbacteriaceae</taxon>
        <taxon>Agrococcus</taxon>
    </lineage>
</organism>
<dbReference type="Gene3D" id="1.10.10.10">
    <property type="entry name" value="Winged helix-like DNA-binding domain superfamily/Winged helix DNA-binding domain"/>
    <property type="match status" value="1"/>
</dbReference>
<dbReference type="InterPro" id="IPR052509">
    <property type="entry name" value="Metal_resp_DNA-bind_regulator"/>
</dbReference>
<name>A0AA94HNU5_9MICO</name>
<dbReference type="AlphaFoldDB" id="A0AA94HNU5"/>
<dbReference type="PANTHER" id="PTHR33169">
    <property type="entry name" value="PADR-FAMILY TRANSCRIPTIONAL REGULATOR"/>
    <property type="match status" value="1"/>
</dbReference>
<accession>A0AA94HNU5</accession>
<evidence type="ECO:0000313" key="3">
    <source>
        <dbReference type="Proteomes" id="UP000198506"/>
    </source>
</evidence>
<dbReference type="PANTHER" id="PTHR33169:SF14">
    <property type="entry name" value="TRANSCRIPTIONAL REGULATOR RV3488"/>
    <property type="match status" value="1"/>
</dbReference>
<comment type="caution">
    <text evidence="2">The sequence shown here is derived from an EMBL/GenBank/DDBJ whole genome shotgun (WGS) entry which is preliminary data.</text>
</comment>
<gene>
    <name evidence="2" type="ORF">SAMN04487783_2310</name>
</gene>
<evidence type="ECO:0000313" key="2">
    <source>
        <dbReference type="EMBL" id="SFS16539.1"/>
    </source>
</evidence>
<proteinExistence type="predicted"/>
<keyword evidence="3" id="KW-1185">Reference proteome</keyword>
<dbReference type="Pfam" id="PF03551">
    <property type="entry name" value="PadR"/>
    <property type="match status" value="1"/>
</dbReference>
<dbReference type="RefSeq" id="WP_318255514.1">
    <property type="nucleotide sequence ID" value="NZ_FOZN01000003.1"/>
</dbReference>
<dbReference type="EMBL" id="FOZN01000003">
    <property type="protein sequence ID" value="SFS16539.1"/>
    <property type="molecule type" value="Genomic_DNA"/>
</dbReference>
<protein>
    <submittedName>
        <fullName evidence="2">Transcriptional regulator, PadR family</fullName>
    </submittedName>
</protein>
<dbReference type="Proteomes" id="UP000198506">
    <property type="component" value="Unassembled WGS sequence"/>
</dbReference>
<dbReference type="InterPro" id="IPR005149">
    <property type="entry name" value="Tscrpt_reg_PadR_N"/>
</dbReference>
<dbReference type="SUPFAM" id="SSF46785">
    <property type="entry name" value="Winged helix' DNA-binding domain"/>
    <property type="match status" value="1"/>
</dbReference>
<feature type="domain" description="Transcription regulator PadR N-terminal" evidence="1">
    <location>
        <begin position="19"/>
        <end position="89"/>
    </location>
</feature>
<dbReference type="InterPro" id="IPR036388">
    <property type="entry name" value="WH-like_DNA-bd_sf"/>
</dbReference>